<dbReference type="SMART" id="SM00881">
    <property type="entry name" value="CoA_binding"/>
    <property type="match status" value="1"/>
</dbReference>
<dbReference type="PANTHER" id="PTHR35786:SF1">
    <property type="entry name" value="REDOX-SENSING TRANSCRIPTIONAL REPRESSOR REX 1"/>
    <property type="match status" value="1"/>
</dbReference>
<dbReference type="NCBIfam" id="NF003994">
    <property type="entry name" value="PRK05472.2-3"/>
    <property type="match status" value="1"/>
</dbReference>
<dbReference type="GO" id="GO:0051775">
    <property type="term" value="P:response to redox state"/>
    <property type="evidence" value="ECO:0007669"/>
    <property type="project" value="InterPro"/>
</dbReference>
<protein>
    <recommendedName>
        <fullName evidence="7">Redox-sensing transcriptional repressor Rex</fullName>
    </recommendedName>
</protein>
<dbReference type="Proteomes" id="UP000665020">
    <property type="component" value="Chromosome"/>
</dbReference>
<organism evidence="9 10">
    <name type="scientific">Iocasia fonsfrigidae</name>
    <dbReference type="NCBI Taxonomy" id="2682810"/>
    <lineage>
        <taxon>Bacteria</taxon>
        <taxon>Bacillati</taxon>
        <taxon>Bacillota</taxon>
        <taxon>Clostridia</taxon>
        <taxon>Halanaerobiales</taxon>
        <taxon>Halanaerobiaceae</taxon>
        <taxon>Iocasia</taxon>
    </lineage>
</organism>
<dbReference type="EMBL" id="CP046640">
    <property type="protein sequence ID" value="QTL99014.1"/>
    <property type="molecule type" value="Genomic_DNA"/>
</dbReference>
<keyword evidence="2 7" id="KW-0678">Repressor</keyword>
<gene>
    <name evidence="7" type="primary">rex</name>
    <name evidence="9" type="ORF">GM661_14110</name>
</gene>
<evidence type="ECO:0000256" key="5">
    <source>
        <dbReference type="ARBA" id="ARBA00023125"/>
    </source>
</evidence>
<keyword evidence="1 7" id="KW-0963">Cytoplasm</keyword>
<dbReference type="InterPro" id="IPR036390">
    <property type="entry name" value="WH_DNA-bd_sf"/>
</dbReference>
<dbReference type="GO" id="GO:0003700">
    <property type="term" value="F:DNA-binding transcription factor activity"/>
    <property type="evidence" value="ECO:0007669"/>
    <property type="project" value="UniProtKB-UniRule"/>
</dbReference>
<comment type="caution">
    <text evidence="7">Lacks conserved residue(s) required for the propagation of feature annotation.</text>
</comment>
<dbReference type="AlphaFoldDB" id="A0A8A7KLQ2"/>
<comment type="subunit">
    <text evidence="7">Homodimer.</text>
</comment>
<evidence type="ECO:0000256" key="4">
    <source>
        <dbReference type="ARBA" id="ARBA00023027"/>
    </source>
</evidence>
<proteinExistence type="inferred from homology"/>
<dbReference type="Pfam" id="PF06971">
    <property type="entry name" value="Put_DNA-bind_N"/>
    <property type="match status" value="1"/>
</dbReference>
<dbReference type="KEGG" id="ifn:GM661_14110"/>
<feature type="domain" description="CoA-binding" evidence="8">
    <location>
        <begin position="78"/>
        <end position="178"/>
    </location>
</feature>
<dbReference type="InterPro" id="IPR009718">
    <property type="entry name" value="Rex_DNA-bd_C_dom"/>
</dbReference>
<evidence type="ECO:0000256" key="7">
    <source>
        <dbReference type="HAMAP-Rule" id="MF_01131"/>
    </source>
</evidence>
<keyword evidence="3 7" id="KW-0805">Transcription regulation</keyword>
<dbReference type="GO" id="GO:0005737">
    <property type="term" value="C:cytoplasm"/>
    <property type="evidence" value="ECO:0007669"/>
    <property type="project" value="UniProtKB-SubCell"/>
</dbReference>
<dbReference type="InterPro" id="IPR058236">
    <property type="entry name" value="Rex_actinobacterial-type"/>
</dbReference>
<evidence type="ECO:0000256" key="3">
    <source>
        <dbReference type="ARBA" id="ARBA00023015"/>
    </source>
</evidence>
<dbReference type="RefSeq" id="WP_230867410.1">
    <property type="nucleotide sequence ID" value="NZ_CP046640.1"/>
</dbReference>
<dbReference type="InterPro" id="IPR036388">
    <property type="entry name" value="WH-like_DNA-bd_sf"/>
</dbReference>
<dbReference type="NCBIfam" id="NF003996">
    <property type="entry name" value="PRK05472.2-5"/>
    <property type="match status" value="1"/>
</dbReference>
<keyword evidence="5 7" id="KW-0238">DNA-binding</keyword>
<name>A0A8A7KLQ2_9FIRM</name>
<evidence type="ECO:0000256" key="6">
    <source>
        <dbReference type="ARBA" id="ARBA00023163"/>
    </source>
</evidence>
<dbReference type="NCBIfam" id="NF003995">
    <property type="entry name" value="PRK05472.2-4"/>
    <property type="match status" value="1"/>
</dbReference>
<comment type="subcellular location">
    <subcellularLocation>
        <location evidence="7">Cytoplasm</location>
    </subcellularLocation>
</comment>
<keyword evidence="6 7" id="KW-0804">Transcription</keyword>
<dbReference type="InterPro" id="IPR022876">
    <property type="entry name" value="Tscrpt_rep_Rex"/>
</dbReference>
<accession>A0A8A7KLQ2</accession>
<dbReference type="GO" id="GO:0045892">
    <property type="term" value="P:negative regulation of DNA-templated transcription"/>
    <property type="evidence" value="ECO:0007669"/>
    <property type="project" value="InterPro"/>
</dbReference>
<dbReference type="GO" id="GO:0003677">
    <property type="term" value="F:DNA binding"/>
    <property type="evidence" value="ECO:0007669"/>
    <property type="project" value="UniProtKB-UniRule"/>
</dbReference>
<comment type="function">
    <text evidence="7">Modulates transcription in response to changes in cellular NADH/NAD(+) redox state.</text>
</comment>
<feature type="binding site" evidence="7">
    <location>
        <begin position="89"/>
        <end position="94"/>
    </location>
    <ligand>
        <name>NAD(+)</name>
        <dbReference type="ChEBI" id="CHEBI:57540"/>
    </ligand>
</feature>
<reference evidence="9" key="1">
    <citation type="submission" date="2019-12" db="EMBL/GenBank/DDBJ databases">
        <authorList>
            <person name="zhang j."/>
            <person name="sun C.M."/>
        </authorList>
    </citation>
    <scope>NUCLEOTIDE SEQUENCE</scope>
    <source>
        <strain evidence="9">NS-1</strain>
    </source>
</reference>
<sequence length="214" mass="23726">MKSVPQPTIHRLVAYYRHLKRLAGNNDQTVICSKKLGHDVGTSSAQVRKDLSYFGEFGCKGVGYDIQGLKKSLEVILGLNRSWPVVLLGAGNLGRALINYQEFKKMRLEIVEVFDYDLDKIGNNVGNLVVKNVKNLDSIISRGIQIGILAVPVEEAQGVAERLVKVGIKAIWNFAPTPLNLPPDVIIYHEDLSSSLVGLVFYINQLETKVIKNL</sequence>
<keyword evidence="4 7" id="KW-0520">NAD</keyword>
<dbReference type="InterPro" id="IPR003781">
    <property type="entry name" value="CoA-bd"/>
</dbReference>
<dbReference type="Pfam" id="PF02629">
    <property type="entry name" value="CoA_binding"/>
    <property type="match status" value="1"/>
</dbReference>
<dbReference type="InterPro" id="IPR036291">
    <property type="entry name" value="NAD(P)-bd_dom_sf"/>
</dbReference>
<keyword evidence="10" id="KW-1185">Reference proteome</keyword>
<evidence type="ECO:0000259" key="8">
    <source>
        <dbReference type="SMART" id="SM00881"/>
    </source>
</evidence>
<evidence type="ECO:0000313" key="10">
    <source>
        <dbReference type="Proteomes" id="UP000665020"/>
    </source>
</evidence>
<dbReference type="SUPFAM" id="SSF51735">
    <property type="entry name" value="NAD(P)-binding Rossmann-fold domains"/>
    <property type="match status" value="1"/>
</dbReference>
<evidence type="ECO:0000256" key="1">
    <source>
        <dbReference type="ARBA" id="ARBA00022490"/>
    </source>
</evidence>
<dbReference type="Gene3D" id="1.10.10.10">
    <property type="entry name" value="Winged helix-like DNA-binding domain superfamily/Winged helix DNA-binding domain"/>
    <property type="match status" value="1"/>
</dbReference>
<dbReference type="SUPFAM" id="SSF46785">
    <property type="entry name" value="Winged helix' DNA-binding domain"/>
    <property type="match status" value="1"/>
</dbReference>
<dbReference type="HAMAP" id="MF_01131">
    <property type="entry name" value="Rex"/>
    <property type="match status" value="1"/>
</dbReference>
<dbReference type="PANTHER" id="PTHR35786">
    <property type="entry name" value="REDOX-SENSING TRANSCRIPTIONAL REPRESSOR REX"/>
    <property type="match status" value="1"/>
</dbReference>
<comment type="similarity">
    <text evidence="7">Belongs to the transcriptional regulatory Rex family.</text>
</comment>
<evidence type="ECO:0000313" key="9">
    <source>
        <dbReference type="EMBL" id="QTL99014.1"/>
    </source>
</evidence>
<dbReference type="Gene3D" id="3.40.50.720">
    <property type="entry name" value="NAD(P)-binding Rossmann-like Domain"/>
    <property type="match status" value="1"/>
</dbReference>
<evidence type="ECO:0000256" key="2">
    <source>
        <dbReference type="ARBA" id="ARBA00022491"/>
    </source>
</evidence>
<dbReference type="NCBIfam" id="NF003993">
    <property type="entry name" value="PRK05472.2-2"/>
    <property type="match status" value="1"/>
</dbReference>